<dbReference type="Proteomes" id="UP000275473">
    <property type="component" value="Unassembled WGS sequence"/>
</dbReference>
<dbReference type="AlphaFoldDB" id="A0A3M8PAI5"/>
<evidence type="ECO:0000313" key="2">
    <source>
        <dbReference type="Proteomes" id="UP000275473"/>
    </source>
</evidence>
<evidence type="ECO:0000313" key="1">
    <source>
        <dbReference type="EMBL" id="RNF40401.1"/>
    </source>
</evidence>
<dbReference type="InterPro" id="IPR012441">
    <property type="entry name" value="DUF1643"/>
</dbReference>
<reference evidence="1 2" key="1">
    <citation type="journal article" date="2018" name="Int. J. Syst. Evol. Microbiol.">
        <title>Planococcus salinus sp. nov., a moderately halophilic bacterium isolated from a saline-alkali soil.</title>
        <authorList>
            <person name="Gan L."/>
        </authorList>
    </citation>
    <scope>NUCLEOTIDE SEQUENCE [LARGE SCALE GENOMIC DNA]</scope>
    <source>
        <strain evidence="1 2">LCB217</strain>
    </source>
</reference>
<dbReference type="EMBL" id="RIAX01000002">
    <property type="protein sequence ID" value="RNF40401.1"/>
    <property type="molecule type" value="Genomic_DNA"/>
</dbReference>
<accession>A0A3M8PAI5</accession>
<proteinExistence type="predicted"/>
<organism evidence="1 2">
    <name type="scientific">Planococcus salinus</name>
    <dbReference type="NCBI Taxonomy" id="1848460"/>
    <lineage>
        <taxon>Bacteria</taxon>
        <taxon>Bacillati</taxon>
        <taxon>Bacillota</taxon>
        <taxon>Bacilli</taxon>
        <taxon>Bacillales</taxon>
        <taxon>Caryophanaceae</taxon>
        <taxon>Planococcus</taxon>
    </lineage>
</organism>
<keyword evidence="2" id="KW-1185">Reference proteome</keyword>
<sequence>MRGNCMFQSARELENVFQTEGAFYKLDTDGRIQLCRSLAVIRRIDSKQEGIDALFVLLNPGKCLPLAGEESIPLLAGEVERLTLLPATPDNTLYQLMRLMERMSWNAVQVINLSDLRTGKFEEYKESQKFMKAQGDVRHSIFSVDRYGELLNCMEKANSVIAGWGTKSSIIPAAKDAHTILSERVNVAGLAYKVRPLYYHPFPWIQKKCIQWLDDMEEQLKETVEVV</sequence>
<dbReference type="Pfam" id="PF07799">
    <property type="entry name" value="DUF1643"/>
    <property type="match status" value="1"/>
</dbReference>
<name>A0A3M8PAI5_9BACL</name>
<comment type="caution">
    <text evidence="1">The sequence shown here is derived from an EMBL/GenBank/DDBJ whole genome shotgun (WGS) entry which is preliminary data.</text>
</comment>
<protein>
    <submittedName>
        <fullName evidence="1">DUF1643 domain-containing protein</fullName>
    </submittedName>
</protein>
<gene>
    <name evidence="1" type="ORF">EEX84_02960</name>
</gene>